<accession>A0AAN6JT82</accession>
<dbReference type="AlphaFoldDB" id="A0AAN6JT82"/>
<dbReference type="EMBL" id="JAPDMQ010000048">
    <property type="protein sequence ID" value="KAK0538176.1"/>
    <property type="molecule type" value="Genomic_DNA"/>
</dbReference>
<evidence type="ECO:0000313" key="2">
    <source>
        <dbReference type="EMBL" id="KAK0538176.1"/>
    </source>
</evidence>
<protein>
    <submittedName>
        <fullName evidence="2">Uncharacterized protein</fullName>
    </submittedName>
</protein>
<gene>
    <name evidence="2" type="ORF">OC842_001358</name>
</gene>
<organism evidence="2 3">
    <name type="scientific">Tilletia horrida</name>
    <dbReference type="NCBI Taxonomy" id="155126"/>
    <lineage>
        <taxon>Eukaryota</taxon>
        <taxon>Fungi</taxon>
        <taxon>Dikarya</taxon>
        <taxon>Basidiomycota</taxon>
        <taxon>Ustilaginomycotina</taxon>
        <taxon>Exobasidiomycetes</taxon>
        <taxon>Tilletiales</taxon>
        <taxon>Tilletiaceae</taxon>
        <taxon>Tilletia</taxon>
    </lineage>
</organism>
<proteinExistence type="predicted"/>
<name>A0AAN6JT82_9BASI</name>
<evidence type="ECO:0000256" key="1">
    <source>
        <dbReference type="SAM" id="Phobius"/>
    </source>
</evidence>
<feature type="transmembrane region" description="Helical" evidence="1">
    <location>
        <begin position="54"/>
        <end position="77"/>
    </location>
</feature>
<keyword evidence="1" id="KW-0812">Transmembrane</keyword>
<comment type="caution">
    <text evidence="2">The sequence shown here is derived from an EMBL/GenBank/DDBJ whole genome shotgun (WGS) entry which is preliminary data.</text>
</comment>
<sequence>MKDITREEIIRESSTNELHYFGQEAGPGPKLERRLAHVIDRRSTGNASATIGDLWIVLSHVLIYQVVPFLASLIHIVRPRVIRIQSSKFASLFITGYIVDVEKVKDITWEDFQSPPDSTKSAGFTSSPSPMPFSSSLYTQARSSTTHFSASTGAVCSYLSILLQRGAESLLDASTL</sequence>
<keyword evidence="1" id="KW-1133">Transmembrane helix</keyword>
<evidence type="ECO:0000313" key="3">
    <source>
        <dbReference type="Proteomes" id="UP001176521"/>
    </source>
</evidence>
<dbReference type="Proteomes" id="UP001176521">
    <property type="component" value="Unassembled WGS sequence"/>
</dbReference>
<keyword evidence="3" id="KW-1185">Reference proteome</keyword>
<reference evidence="2" key="1">
    <citation type="journal article" date="2023" name="PhytoFront">
        <title>Draft Genome Resources of Seven Strains of Tilletia horrida, Causal Agent of Kernel Smut of Rice.</title>
        <authorList>
            <person name="Khanal S."/>
            <person name="Antony Babu S."/>
            <person name="Zhou X.G."/>
        </authorList>
    </citation>
    <scope>NUCLEOTIDE SEQUENCE</scope>
    <source>
        <strain evidence="2">TX3</strain>
    </source>
</reference>
<keyword evidence="1" id="KW-0472">Membrane</keyword>